<dbReference type="InterPro" id="IPR012337">
    <property type="entry name" value="RNaseH-like_sf"/>
</dbReference>
<keyword evidence="3" id="KW-1185">Reference proteome</keyword>
<dbReference type="OrthoDB" id="597234at2759"/>
<dbReference type="InterPro" id="IPR044730">
    <property type="entry name" value="RNase_H-like_dom_plant"/>
</dbReference>
<dbReference type="Gene3D" id="3.30.420.10">
    <property type="entry name" value="Ribonuclease H-like superfamily/Ribonuclease H"/>
    <property type="match status" value="1"/>
</dbReference>
<evidence type="ECO:0000313" key="2">
    <source>
        <dbReference type="EMBL" id="MQL94488.1"/>
    </source>
</evidence>
<dbReference type="SUPFAM" id="SSF53098">
    <property type="entry name" value="Ribonuclease H-like"/>
    <property type="match status" value="1"/>
</dbReference>
<reference evidence="2" key="1">
    <citation type="submission" date="2017-07" db="EMBL/GenBank/DDBJ databases">
        <title>Taro Niue Genome Assembly and Annotation.</title>
        <authorList>
            <person name="Atibalentja N."/>
            <person name="Keating K."/>
            <person name="Fields C.J."/>
        </authorList>
    </citation>
    <scope>NUCLEOTIDE SEQUENCE</scope>
    <source>
        <strain evidence="2">Niue_2</strain>
        <tissue evidence="2">Leaf</tissue>
    </source>
</reference>
<name>A0A843VDR9_COLES</name>
<organism evidence="2 3">
    <name type="scientific">Colocasia esculenta</name>
    <name type="common">Wild taro</name>
    <name type="synonym">Arum esculentum</name>
    <dbReference type="NCBI Taxonomy" id="4460"/>
    <lineage>
        <taxon>Eukaryota</taxon>
        <taxon>Viridiplantae</taxon>
        <taxon>Streptophyta</taxon>
        <taxon>Embryophyta</taxon>
        <taxon>Tracheophyta</taxon>
        <taxon>Spermatophyta</taxon>
        <taxon>Magnoliopsida</taxon>
        <taxon>Liliopsida</taxon>
        <taxon>Araceae</taxon>
        <taxon>Aroideae</taxon>
        <taxon>Colocasieae</taxon>
        <taxon>Colocasia</taxon>
    </lineage>
</organism>
<proteinExistence type="predicted"/>
<dbReference type="GO" id="GO:0003676">
    <property type="term" value="F:nucleic acid binding"/>
    <property type="evidence" value="ECO:0007669"/>
    <property type="project" value="InterPro"/>
</dbReference>
<dbReference type="InterPro" id="IPR002156">
    <property type="entry name" value="RNaseH_domain"/>
</dbReference>
<evidence type="ECO:0000259" key="1">
    <source>
        <dbReference type="Pfam" id="PF13456"/>
    </source>
</evidence>
<dbReference type="CDD" id="cd06222">
    <property type="entry name" value="RNase_H_like"/>
    <property type="match status" value="1"/>
</dbReference>
<dbReference type="EMBL" id="NMUH01001681">
    <property type="protein sequence ID" value="MQL94488.1"/>
    <property type="molecule type" value="Genomic_DNA"/>
</dbReference>
<gene>
    <name evidence="2" type="ORF">Taro_027141</name>
</gene>
<dbReference type="PANTHER" id="PTHR47723:SF19">
    <property type="entry name" value="POLYNUCLEOTIDYL TRANSFERASE, RIBONUCLEASE H-LIKE SUPERFAMILY PROTEIN"/>
    <property type="match status" value="1"/>
</dbReference>
<dbReference type="Proteomes" id="UP000652761">
    <property type="component" value="Unassembled WGS sequence"/>
</dbReference>
<dbReference type="InterPro" id="IPR036397">
    <property type="entry name" value="RNaseH_sf"/>
</dbReference>
<comment type="caution">
    <text evidence="2">The sequence shown here is derived from an EMBL/GenBank/DDBJ whole genome shotgun (WGS) entry which is preliminary data.</text>
</comment>
<dbReference type="GO" id="GO:0004523">
    <property type="term" value="F:RNA-DNA hybrid ribonuclease activity"/>
    <property type="evidence" value="ECO:0007669"/>
    <property type="project" value="InterPro"/>
</dbReference>
<feature type="domain" description="RNase H type-1" evidence="1">
    <location>
        <begin position="74"/>
        <end position="186"/>
    </location>
</feature>
<protein>
    <recommendedName>
        <fullName evidence="1">RNase H type-1 domain-containing protein</fullName>
    </recommendedName>
</protein>
<dbReference type="PANTHER" id="PTHR47723">
    <property type="entry name" value="OS05G0353850 PROTEIN"/>
    <property type="match status" value="1"/>
</dbReference>
<dbReference type="Pfam" id="PF13456">
    <property type="entry name" value="RVT_3"/>
    <property type="match status" value="1"/>
</dbReference>
<sequence>MVVLALGNLGSCPRRNTRWVLGNGDSIRFLDDVWFGEKPLWETVSYALQEPSPSVRETCKMVRWIPPLQGLLLNVDGASKGNPCPCGGGSIVRNAFGIVILAFSHFYGFGTSLLAEARAMCDGIQLALEQGFYVAKISTDSMVLVNSFRTGVGPSWECYRWRRTVLEFMQQYQVRITHVYREANQYMVLHFPSLFDASLNSCLRSSRPDY</sequence>
<evidence type="ECO:0000313" key="3">
    <source>
        <dbReference type="Proteomes" id="UP000652761"/>
    </source>
</evidence>
<dbReference type="InterPro" id="IPR053151">
    <property type="entry name" value="RNase_H-like"/>
</dbReference>
<accession>A0A843VDR9</accession>
<dbReference type="AlphaFoldDB" id="A0A843VDR9"/>